<name>A0A5C1QBQ5_9SPIO</name>
<feature type="transmembrane region" description="Helical" evidence="2">
    <location>
        <begin position="12"/>
        <end position="33"/>
    </location>
</feature>
<gene>
    <name evidence="4" type="ORF">EW093_12530</name>
</gene>
<keyword evidence="5" id="KW-1185">Reference proteome</keyword>
<protein>
    <recommendedName>
        <fullName evidence="3">Band 7 domain-containing protein</fullName>
    </recommendedName>
</protein>
<evidence type="ECO:0000259" key="3">
    <source>
        <dbReference type="Pfam" id="PF01145"/>
    </source>
</evidence>
<evidence type="ECO:0000256" key="2">
    <source>
        <dbReference type="SAM" id="Phobius"/>
    </source>
</evidence>
<dbReference type="Pfam" id="PF01145">
    <property type="entry name" value="Band_7"/>
    <property type="match status" value="1"/>
</dbReference>
<reference evidence="4 5" key="1">
    <citation type="submission" date="2019-02" db="EMBL/GenBank/DDBJ databases">
        <authorList>
            <person name="Fomenkov A."/>
            <person name="Dubinina G."/>
            <person name="Grabovich M."/>
            <person name="Vincze T."/>
            <person name="Roberts R.J."/>
        </authorList>
    </citation>
    <scope>NUCLEOTIDE SEQUENCE [LARGE SCALE GENOMIC DNA]</scope>
    <source>
        <strain evidence="4 5">P</strain>
    </source>
</reference>
<sequence>MGEGKSTSPRKVGVVVFVVIAVAALLFLSNSLVTTNKSGYYQVKQAAVTGTMSVRSKPGMYPQLFGDITTYQISDMYYFSKYDEEGGSGFEAAPIKVRFNDGGTAEISGSIKYRLSLVEDTQISLHADYKSYEAVKQDLVRQVVTEALMQTATLMKAEESYSSRRSEFTSLAEEQVKLGIFETSSEEIKTKDADGNQFIERYVEVKVGPDGQRLIRKESPFVRYQIEVLQFVIKDIDFDQTIDSLIAKKKEAEQQRVVAKANAERAKQDAITAEEQGKAKEAEAKALENVEKIKAVTKAEKERDVANLRYETEKLNALATLEKAKAEAEKNRLLVSAGLAPEMEAQINKEVAIGVAAELAKVKFPEMMILGGSNGGALNPFDAVGLESFLKIQKEFSAKE</sequence>
<evidence type="ECO:0000313" key="4">
    <source>
        <dbReference type="EMBL" id="QEN05505.1"/>
    </source>
</evidence>
<dbReference type="Proteomes" id="UP000323824">
    <property type="component" value="Chromosome"/>
</dbReference>
<dbReference type="KEGG" id="sper:EW093_12530"/>
<dbReference type="RefSeq" id="WP_149568743.1">
    <property type="nucleotide sequence ID" value="NZ_CP035807.1"/>
</dbReference>
<proteinExistence type="predicted"/>
<feature type="domain" description="Band 7" evidence="3">
    <location>
        <begin position="81"/>
        <end position="268"/>
    </location>
</feature>
<keyword evidence="2" id="KW-0812">Transmembrane</keyword>
<dbReference type="AlphaFoldDB" id="A0A5C1QBQ5"/>
<dbReference type="EMBL" id="CP035807">
    <property type="protein sequence ID" value="QEN05505.1"/>
    <property type="molecule type" value="Genomic_DNA"/>
</dbReference>
<dbReference type="OrthoDB" id="6073502at2"/>
<keyword evidence="1" id="KW-0175">Coiled coil</keyword>
<keyword evidence="2" id="KW-1133">Transmembrane helix</keyword>
<organism evidence="4 5">
    <name type="scientific">Thiospirochaeta perfilievii</name>
    <dbReference type="NCBI Taxonomy" id="252967"/>
    <lineage>
        <taxon>Bacteria</taxon>
        <taxon>Pseudomonadati</taxon>
        <taxon>Spirochaetota</taxon>
        <taxon>Spirochaetia</taxon>
        <taxon>Spirochaetales</taxon>
        <taxon>Spirochaetaceae</taxon>
        <taxon>Thiospirochaeta</taxon>
    </lineage>
</organism>
<accession>A0A5C1QBQ5</accession>
<evidence type="ECO:0000313" key="5">
    <source>
        <dbReference type="Proteomes" id="UP000323824"/>
    </source>
</evidence>
<dbReference type="InterPro" id="IPR001107">
    <property type="entry name" value="Band_7"/>
</dbReference>
<feature type="coiled-coil region" evidence="1">
    <location>
        <begin position="242"/>
        <end position="331"/>
    </location>
</feature>
<keyword evidence="2" id="KW-0472">Membrane</keyword>
<evidence type="ECO:0000256" key="1">
    <source>
        <dbReference type="SAM" id="Coils"/>
    </source>
</evidence>
<reference evidence="4 5" key="2">
    <citation type="submission" date="2019-09" db="EMBL/GenBank/DDBJ databases">
        <title>Complete Genome Sequence and Methylome Analysis of free living Spirochaetas.</title>
        <authorList>
            <person name="Leshcheva N."/>
            <person name="Mikheeva N."/>
        </authorList>
    </citation>
    <scope>NUCLEOTIDE SEQUENCE [LARGE SCALE GENOMIC DNA]</scope>
    <source>
        <strain evidence="4 5">P</strain>
    </source>
</reference>